<accession>A0A382QNP8</accession>
<evidence type="ECO:0000313" key="2">
    <source>
        <dbReference type="EMBL" id="SVC87133.1"/>
    </source>
</evidence>
<organism evidence="2">
    <name type="scientific">marine metagenome</name>
    <dbReference type="NCBI Taxonomy" id="408172"/>
    <lineage>
        <taxon>unclassified sequences</taxon>
        <taxon>metagenomes</taxon>
        <taxon>ecological metagenomes</taxon>
    </lineage>
</organism>
<proteinExistence type="predicted"/>
<keyword evidence="1" id="KW-0472">Membrane</keyword>
<keyword evidence="1" id="KW-1133">Transmembrane helix</keyword>
<protein>
    <submittedName>
        <fullName evidence="2">Uncharacterized protein</fullName>
    </submittedName>
</protein>
<dbReference type="EMBL" id="UINC01115825">
    <property type="protein sequence ID" value="SVC87133.1"/>
    <property type="molecule type" value="Genomic_DNA"/>
</dbReference>
<dbReference type="AlphaFoldDB" id="A0A382QNP8"/>
<evidence type="ECO:0000256" key="1">
    <source>
        <dbReference type="SAM" id="Phobius"/>
    </source>
</evidence>
<gene>
    <name evidence="2" type="ORF">METZ01_LOCUS339987</name>
</gene>
<feature type="non-terminal residue" evidence="2">
    <location>
        <position position="49"/>
    </location>
</feature>
<keyword evidence="1" id="KW-0812">Transmembrane</keyword>
<sequence length="49" mass="5647">MSQLVTESLSLKAWVRDRILFLALVIFFFGGAFYIGAGKFLDPQNEWLH</sequence>
<reference evidence="2" key="1">
    <citation type="submission" date="2018-05" db="EMBL/GenBank/DDBJ databases">
        <authorList>
            <person name="Lanie J.A."/>
            <person name="Ng W.-L."/>
            <person name="Kazmierczak K.M."/>
            <person name="Andrzejewski T.M."/>
            <person name="Davidsen T.M."/>
            <person name="Wayne K.J."/>
            <person name="Tettelin H."/>
            <person name="Glass J.I."/>
            <person name="Rusch D."/>
            <person name="Podicherti R."/>
            <person name="Tsui H.-C.T."/>
            <person name="Winkler M.E."/>
        </authorList>
    </citation>
    <scope>NUCLEOTIDE SEQUENCE</scope>
</reference>
<feature type="transmembrane region" description="Helical" evidence="1">
    <location>
        <begin position="20"/>
        <end position="41"/>
    </location>
</feature>
<name>A0A382QNP8_9ZZZZ</name>